<gene>
    <name evidence="2" type="ORF">PR048_020665</name>
</gene>
<proteinExistence type="predicted"/>
<feature type="region of interest" description="Disordered" evidence="1">
    <location>
        <begin position="107"/>
        <end position="145"/>
    </location>
</feature>
<accession>A0ABQ9H7C9</accession>
<feature type="compositionally biased region" description="Basic and acidic residues" evidence="1">
    <location>
        <begin position="107"/>
        <end position="117"/>
    </location>
</feature>
<reference evidence="2 3" key="1">
    <citation type="submission" date="2023-02" db="EMBL/GenBank/DDBJ databases">
        <title>LHISI_Scaffold_Assembly.</title>
        <authorList>
            <person name="Stuart O.P."/>
            <person name="Cleave R."/>
            <person name="Magrath M.J.L."/>
            <person name="Mikheyev A.S."/>
        </authorList>
    </citation>
    <scope>NUCLEOTIDE SEQUENCE [LARGE SCALE GENOMIC DNA]</scope>
    <source>
        <strain evidence="2">Daus_M_001</strain>
        <tissue evidence="2">Leg muscle</tissue>
    </source>
</reference>
<protein>
    <submittedName>
        <fullName evidence="2">Uncharacterized protein</fullName>
    </submittedName>
</protein>
<evidence type="ECO:0000313" key="3">
    <source>
        <dbReference type="Proteomes" id="UP001159363"/>
    </source>
</evidence>
<dbReference type="Proteomes" id="UP001159363">
    <property type="component" value="Chromosome 6"/>
</dbReference>
<organism evidence="2 3">
    <name type="scientific">Dryococelus australis</name>
    <dbReference type="NCBI Taxonomy" id="614101"/>
    <lineage>
        <taxon>Eukaryota</taxon>
        <taxon>Metazoa</taxon>
        <taxon>Ecdysozoa</taxon>
        <taxon>Arthropoda</taxon>
        <taxon>Hexapoda</taxon>
        <taxon>Insecta</taxon>
        <taxon>Pterygota</taxon>
        <taxon>Neoptera</taxon>
        <taxon>Polyneoptera</taxon>
        <taxon>Phasmatodea</taxon>
        <taxon>Verophasmatodea</taxon>
        <taxon>Anareolatae</taxon>
        <taxon>Phasmatidae</taxon>
        <taxon>Eurycanthinae</taxon>
        <taxon>Dryococelus</taxon>
    </lineage>
</organism>
<keyword evidence="3" id="KW-1185">Reference proteome</keyword>
<evidence type="ECO:0000313" key="2">
    <source>
        <dbReference type="EMBL" id="KAJ8880043.1"/>
    </source>
</evidence>
<dbReference type="EMBL" id="JARBHB010000007">
    <property type="protein sequence ID" value="KAJ8880043.1"/>
    <property type="molecule type" value="Genomic_DNA"/>
</dbReference>
<name>A0ABQ9H7C9_9NEOP</name>
<sequence length="495" mass="54436">MDVCSASEARKVDTATLIKCDIAAKSKTLNWRAVVSTCRMCLWDFQRCLVSFYPVSVARFEAGTSSVIFWREKLQGVRRPGQDYILQDVILSGSAPGFHSVTSQVYREEDGQLERKRLPNTSAAGPRNSSREKKSLTEDTRTPSRTVAFTRPVPRLLVCSHHRHLVRRRLAITCRRPSSSPMSLVALVFPRVPHSVKDFYQQTADRLAAAVCSVVGCVPEITLNAALRRGSKFPEYSRCEPEVGKEANCVSGLGPMDIQGKEFMQEDMHRSSEELGSHVRDWGHDYLPKCTYKYSRQASVAMGCNRVFFRRYECSKLRWCSTHQAAESLSSVALESAVVYLANHRLQLSDERFVRTLPNNNQANTELSLVDFSDTGRFCANCGTKSWNWERSLVFLPRTTVHPSCRGGGGRCPGGDILTTLLPLCALFSGKETPSLSFVGLGGLVAVLPDWGITVYCGMAAASKGTTGVSAPLPGVALGGPFGALVFLDLNGAAY</sequence>
<feature type="compositionally biased region" description="Basic and acidic residues" evidence="1">
    <location>
        <begin position="129"/>
        <end position="142"/>
    </location>
</feature>
<evidence type="ECO:0000256" key="1">
    <source>
        <dbReference type="SAM" id="MobiDB-lite"/>
    </source>
</evidence>
<comment type="caution">
    <text evidence="2">The sequence shown here is derived from an EMBL/GenBank/DDBJ whole genome shotgun (WGS) entry which is preliminary data.</text>
</comment>